<dbReference type="KEGG" id="fbl:Fbal_0465"/>
<dbReference type="HOGENOM" id="CLU_2167219_0_0_6"/>
<organism evidence="2 3">
    <name type="scientific">Ferrimonas balearica (strain DSM 9799 / CCM 4581 / KCTC 23876 / PAT)</name>
    <dbReference type="NCBI Taxonomy" id="550540"/>
    <lineage>
        <taxon>Bacteria</taxon>
        <taxon>Pseudomonadati</taxon>
        <taxon>Pseudomonadota</taxon>
        <taxon>Gammaproteobacteria</taxon>
        <taxon>Alteromonadales</taxon>
        <taxon>Ferrimonadaceae</taxon>
        <taxon>Ferrimonas</taxon>
    </lineage>
</organism>
<accession>E1SP30</accession>
<dbReference type="GeneID" id="300551574"/>
<dbReference type="STRING" id="550540.Fbal_0465"/>
<reference evidence="2 3" key="1">
    <citation type="journal article" date="2010" name="Stand. Genomic Sci.">
        <title>Complete genome sequence of Ferrimonas balearica type strain (PAT).</title>
        <authorList>
            <person name="Nolan M."/>
            <person name="Sikorski J."/>
            <person name="Davenport K."/>
            <person name="Lucas S."/>
            <person name="Glavina Del Rio T."/>
            <person name="Tice H."/>
            <person name="Cheng J."/>
            <person name="Goodwin L."/>
            <person name="Pitluck S."/>
            <person name="Liolios K."/>
            <person name="Ivanova N."/>
            <person name="Mavromatis K."/>
            <person name="Ovchinnikova G."/>
            <person name="Pati A."/>
            <person name="Chen A."/>
            <person name="Palaniappan K."/>
            <person name="Land M."/>
            <person name="Hauser L."/>
            <person name="Chang Y."/>
            <person name="Jeffries C."/>
            <person name="Tapia R."/>
            <person name="Brettin T."/>
            <person name="Detter J."/>
            <person name="Han C."/>
            <person name="Yasawong M."/>
            <person name="Rohde M."/>
            <person name="Tindall B."/>
            <person name="Goker M."/>
            <person name="Woyke T."/>
            <person name="Bristow J."/>
            <person name="Eisen J."/>
            <person name="Markowitz V."/>
            <person name="Hugenholtz P."/>
            <person name="Kyrpides N."/>
            <person name="Klenk H."/>
            <person name="Lapidus A."/>
        </authorList>
    </citation>
    <scope>NUCLEOTIDE SEQUENCE [LARGE SCALE GENOMIC DNA]</scope>
    <source>
        <strain evidence="3">DSM 9799 / CCM 4581 / KCTC 23876 / PAT</strain>
    </source>
</reference>
<dbReference type="Gene3D" id="1.10.238.160">
    <property type="match status" value="1"/>
</dbReference>
<evidence type="ECO:0000313" key="2">
    <source>
        <dbReference type="EMBL" id="ADN74679.1"/>
    </source>
</evidence>
<gene>
    <name evidence="2" type="ordered locus">Fbal_0465</name>
</gene>
<dbReference type="eggNOG" id="COG3311">
    <property type="taxonomic scope" value="Bacteria"/>
</dbReference>
<name>E1SP30_FERBD</name>
<proteinExistence type="predicted"/>
<protein>
    <submittedName>
        <fullName evidence="2">Phage transcriptional regulator, AlpA</fullName>
    </submittedName>
</protein>
<dbReference type="Pfam" id="PF05930">
    <property type="entry name" value="Phage_AlpA"/>
    <property type="match status" value="1"/>
</dbReference>
<sequence length="110" mass="12537">MTTQTHHTSPVPKSNSNKGTHSHNSLSGVDARLRLYRQIALESGHPDRFIRIKEATQLTSLSNTRHFQMEKEGIFPQRIRVGHRCSGYRLSDVLAWLADPASYRAVRQEV</sequence>
<dbReference type="EMBL" id="CP002209">
    <property type="protein sequence ID" value="ADN74679.1"/>
    <property type="molecule type" value="Genomic_DNA"/>
</dbReference>
<dbReference type="OrthoDB" id="8455288at2"/>
<dbReference type="RefSeq" id="WP_013343985.1">
    <property type="nucleotide sequence ID" value="NC_014541.1"/>
</dbReference>
<evidence type="ECO:0000256" key="1">
    <source>
        <dbReference type="SAM" id="MobiDB-lite"/>
    </source>
</evidence>
<dbReference type="InterPro" id="IPR010260">
    <property type="entry name" value="AlpA"/>
</dbReference>
<dbReference type="Proteomes" id="UP000006683">
    <property type="component" value="Chromosome"/>
</dbReference>
<keyword evidence="3" id="KW-1185">Reference proteome</keyword>
<feature type="region of interest" description="Disordered" evidence="1">
    <location>
        <begin position="1"/>
        <end position="26"/>
    </location>
</feature>
<dbReference type="AlphaFoldDB" id="E1SP30"/>
<evidence type="ECO:0000313" key="3">
    <source>
        <dbReference type="Proteomes" id="UP000006683"/>
    </source>
</evidence>